<dbReference type="PANTHER" id="PTHR41786:SF1">
    <property type="entry name" value="6-HYDROXYMETHYLPTERIN DIPHOSPHOKINASE MPTE-LIKE DOMAIN-CONTAINING PROTEIN"/>
    <property type="match status" value="1"/>
</dbReference>
<dbReference type="AlphaFoldDB" id="A0A1I3P9L5"/>
<dbReference type="Gene3D" id="3.90.1480.10">
    <property type="entry name" value="Alpha-2,3-sialyltransferase"/>
    <property type="match status" value="1"/>
</dbReference>
<dbReference type="RefSeq" id="WP_091700346.1">
    <property type="nucleotide sequence ID" value="NZ_BMYN01000005.1"/>
</dbReference>
<evidence type="ECO:0000313" key="3">
    <source>
        <dbReference type="EMBL" id="SFJ18193.1"/>
    </source>
</evidence>
<gene>
    <name evidence="3" type="ORF">SAMN05216429_101125</name>
</gene>
<proteinExistence type="predicted"/>
<evidence type="ECO:0008006" key="5">
    <source>
        <dbReference type="Google" id="ProtNLM"/>
    </source>
</evidence>
<dbReference type="Pfam" id="PF20157">
    <property type="entry name" value="Maf_flag10_N"/>
    <property type="match status" value="1"/>
</dbReference>
<protein>
    <recommendedName>
        <fullName evidence="5">DUF115 domain-containing protein</fullName>
    </recommendedName>
</protein>
<name>A0A1I3P9L5_9GAMM</name>
<evidence type="ECO:0000259" key="2">
    <source>
        <dbReference type="Pfam" id="PF20157"/>
    </source>
</evidence>
<organism evidence="3 4">
    <name type="scientific">Marinobacter persicus</name>
    <dbReference type="NCBI Taxonomy" id="930118"/>
    <lineage>
        <taxon>Bacteria</taxon>
        <taxon>Pseudomonadati</taxon>
        <taxon>Pseudomonadota</taxon>
        <taxon>Gammaproteobacteria</taxon>
        <taxon>Pseudomonadales</taxon>
        <taxon>Marinobacteraceae</taxon>
        <taxon>Marinobacter</taxon>
    </lineage>
</organism>
<dbReference type="PANTHER" id="PTHR41786">
    <property type="entry name" value="MOTILITY ACCESSORY FACTOR MAF"/>
    <property type="match status" value="1"/>
</dbReference>
<reference evidence="3 4" key="1">
    <citation type="submission" date="2016-10" db="EMBL/GenBank/DDBJ databases">
        <authorList>
            <person name="de Groot N.N."/>
        </authorList>
    </citation>
    <scope>NUCLEOTIDE SEQUENCE [LARGE SCALE GENOMIC DNA]</scope>
    <source>
        <strain evidence="3 4">IBRC-M 10445</strain>
    </source>
</reference>
<dbReference type="EMBL" id="FOSC01000001">
    <property type="protein sequence ID" value="SFJ18193.1"/>
    <property type="molecule type" value="Genomic_DNA"/>
</dbReference>
<feature type="domain" description="Glycosyltransferase Maf N-terminal" evidence="2">
    <location>
        <begin position="22"/>
        <end position="225"/>
    </location>
</feature>
<dbReference type="InterPro" id="IPR045376">
    <property type="entry name" value="Maf_N"/>
</dbReference>
<dbReference type="Proteomes" id="UP000199445">
    <property type="component" value="Unassembled WGS sequence"/>
</dbReference>
<dbReference type="OrthoDB" id="7254531at2"/>
<accession>A0A1I3P9L5</accession>
<keyword evidence="4" id="KW-1185">Reference proteome</keyword>
<dbReference type="InterPro" id="IPR002826">
    <property type="entry name" value="MptE-like"/>
</dbReference>
<dbReference type="Pfam" id="PF01973">
    <property type="entry name" value="MptE-like"/>
    <property type="match status" value="1"/>
</dbReference>
<evidence type="ECO:0000313" key="4">
    <source>
        <dbReference type="Proteomes" id="UP000199445"/>
    </source>
</evidence>
<sequence length="707" mass="79608">MAKKRNQEKSGYQDDGQIFMQRLERNLAFFKRHRPSLYKMLASMDLQRVELVVTPGKQDVDMVASGQSCYRGLAREYSVDEAQRMLEEFARKNQIFTYAPPGTKRYSQKDFASDLLRRVIEESPVTKSTFEGYRLGNFFPSVVFLGCGLGYHIEEVCRKAEIVHGIIVEREPEKFAVSLYTVDWEDIVTRFKKVGKSLSFAIGKADSDAEVKALVYSQMSRDLPFYPFFSTYYNHLADIPLAKGVIDASKDLAVLATNWSNYDNELIRLVNSAYNARAGMTYLANLGRKAIPFPMAVVGSGPSIDGRIESLKRMRDRLFVVSAGTGLKPLLAAGITPDLHMELDPSYLIYELHEDLPQEALKSIPLLAVNEINPLVSRRFKDVTYFFKSDNMLPGLVVETGELFSGCNPTVTNAAMAVGQALGFQKIYLFGTDFGFKNKAYHHARHSVWGQEGANPNRELEEKAGSANHASWTTFEVEGTDGKPIFTRNDYYTAKRSMEDFLGEVTSGSLPELEVFNCSDGALIDNAPWISADQFEKALLSVDQRVWSVQELLKTHQRELQAGVLDIPIAGVYEELKRLCAKFIRQLRAASLGGRKDLCLLANQLRLETMTVTPHAGAQAVRPEQLYCAQLTKGSLLHFLVVGLCHGMACEDHEIIDFTKTWRARFTEFLEALPAHFYAVMLSGRSVESDPWVLRTLKDKDPEFQEK</sequence>
<feature type="domain" description="6-hydroxymethylpterin diphosphokinase MptE-like" evidence="1">
    <location>
        <begin position="287"/>
        <end position="438"/>
    </location>
</feature>
<evidence type="ECO:0000259" key="1">
    <source>
        <dbReference type="Pfam" id="PF01973"/>
    </source>
</evidence>